<evidence type="ECO:0008006" key="8">
    <source>
        <dbReference type="Google" id="ProtNLM"/>
    </source>
</evidence>
<dbReference type="PANTHER" id="PTHR34597">
    <property type="entry name" value="SLR1661 PROTEIN"/>
    <property type="match status" value="1"/>
</dbReference>
<protein>
    <recommendedName>
        <fullName evidence="8">Heme/hemopexin transporter protein HuxB</fullName>
    </recommendedName>
</protein>
<dbReference type="EMBL" id="AP024238">
    <property type="protein sequence ID" value="BCO25874.1"/>
    <property type="molecule type" value="Genomic_DNA"/>
</dbReference>
<keyword evidence="1" id="KW-0472">Membrane</keyword>
<reference evidence="6 7" key="1">
    <citation type="journal article" date="2021" name="Microbiol. Spectr.">
        <title>A Single Bacterium Capable of Oxidation and Reduction of Iron at Circumneutral pH.</title>
        <authorList>
            <person name="Kato S."/>
            <person name="Ohkuma M."/>
        </authorList>
    </citation>
    <scope>NUCLEOTIDE SEQUENCE [LARGE SCALE GENOMIC DNA]</scope>
    <source>
        <strain evidence="6 7">MIZ03</strain>
    </source>
</reference>
<sequence length="511" mass="55507">MHIGEISVKDGFPELVTSTEALLSQVRMQRISVASLYRLAESIEMLYHEAGYVLVRVLVPPQKLNDGDTLRLIVLDGFVERIDASAVDERSRNRVWTVMQRLVGQHRLDSEALERALTLAGRSPGLALRSTLLAGSEPGGVILKLDGTFTRISGSFSADDRLSNLLGPWQTTLQVTLNELIGAGVQLYVNVSGGRDWGSAFQGDAPRRVSGGGAIIPIGNNGWSINPEFTSSVSQPMPQPGVPRSLSNFERYTLRLIYPLILNRQEELTITGTLDATHQIDTLPDFQLTAADGSSLGAFVLDQDRLRVARLGVNWRKTLASAGHLNAGATISAGITSLGARTRADVAVSGIAMSRMDAKPDFIKIEGNLVYEQQLPMGLQSKSLLRAQAALNGVLPGSELFSLDGEDALSTFTSGSISDDDGWVVRQEFTRPTTWQVGYAEVNLVPYVFGAAGKTSSQLAIGISRGLSKAYGFGMRMQWRSVNFSMEYGRHESEPSALNDNQFFVKGQVQF</sequence>
<dbReference type="PANTHER" id="PTHR34597:SF3">
    <property type="entry name" value="OUTER MEMBRANE TRANSPORTER CDIB"/>
    <property type="match status" value="1"/>
</dbReference>
<proteinExistence type="predicted"/>
<dbReference type="RefSeq" id="WP_223908348.1">
    <property type="nucleotide sequence ID" value="NZ_AP024238.1"/>
</dbReference>
<dbReference type="Pfam" id="PF03865">
    <property type="entry name" value="ShlB"/>
    <property type="match status" value="1"/>
</dbReference>
<feature type="domain" description="Polypeptide-transport-associated ShlB-type" evidence="5">
    <location>
        <begin position="20"/>
        <end position="77"/>
    </location>
</feature>
<evidence type="ECO:0000313" key="6">
    <source>
        <dbReference type="EMBL" id="BCO25874.1"/>
    </source>
</evidence>
<gene>
    <name evidence="6" type="ORF">MIZ03_0753</name>
</gene>
<keyword evidence="2" id="KW-0812">Transmembrane</keyword>
<dbReference type="InterPro" id="IPR013686">
    <property type="entry name" value="Polypept-transport_assoc_ShlB"/>
</dbReference>
<name>A0ABN6D1H5_9BURK</name>
<evidence type="ECO:0000256" key="2">
    <source>
        <dbReference type="ARBA" id="ARBA00022692"/>
    </source>
</evidence>
<dbReference type="Gene3D" id="2.40.160.50">
    <property type="entry name" value="membrane protein fhac: a member of the omp85/tpsb transporter family"/>
    <property type="match status" value="1"/>
</dbReference>
<feature type="domain" description="Haemolysin activator HlyB C-terminal" evidence="4">
    <location>
        <begin position="150"/>
        <end position="457"/>
    </location>
</feature>
<evidence type="ECO:0000259" key="4">
    <source>
        <dbReference type="Pfam" id="PF03865"/>
    </source>
</evidence>
<dbReference type="InterPro" id="IPR051544">
    <property type="entry name" value="TPS_OM_transporter"/>
</dbReference>
<evidence type="ECO:0000313" key="7">
    <source>
        <dbReference type="Proteomes" id="UP000824366"/>
    </source>
</evidence>
<dbReference type="Pfam" id="PF08479">
    <property type="entry name" value="POTRA_2"/>
    <property type="match status" value="1"/>
</dbReference>
<dbReference type="InterPro" id="IPR005565">
    <property type="entry name" value="Hemolysn_activator_HlyB_C"/>
</dbReference>
<accession>A0ABN6D1H5</accession>
<evidence type="ECO:0000256" key="3">
    <source>
        <dbReference type="ARBA" id="ARBA00023237"/>
    </source>
</evidence>
<dbReference type="Proteomes" id="UP000824366">
    <property type="component" value="Chromosome"/>
</dbReference>
<keyword evidence="7" id="KW-1185">Reference proteome</keyword>
<keyword evidence="1" id="KW-1134">Transmembrane beta strand</keyword>
<dbReference type="Gene3D" id="3.10.20.310">
    <property type="entry name" value="membrane protein fhac"/>
    <property type="match status" value="1"/>
</dbReference>
<evidence type="ECO:0000256" key="1">
    <source>
        <dbReference type="ARBA" id="ARBA00022452"/>
    </source>
</evidence>
<organism evidence="6 7">
    <name type="scientific">Rhodoferax lithotrophicus</name>
    <dbReference type="NCBI Taxonomy" id="2798804"/>
    <lineage>
        <taxon>Bacteria</taxon>
        <taxon>Pseudomonadati</taxon>
        <taxon>Pseudomonadota</taxon>
        <taxon>Betaproteobacteria</taxon>
        <taxon>Burkholderiales</taxon>
        <taxon>Comamonadaceae</taxon>
        <taxon>Rhodoferax</taxon>
    </lineage>
</organism>
<keyword evidence="3" id="KW-0998">Cell outer membrane</keyword>
<evidence type="ECO:0000259" key="5">
    <source>
        <dbReference type="Pfam" id="PF08479"/>
    </source>
</evidence>